<sequence>MDFGRSFFNSSYSGNMFPGNGDSIFHGATSAMSMEETAKRRPFFSTPEELYDEEYLDEQSPEKKRRLTPEQVNLLEKSFEAENKLEPERKTQLAKYLGLQPRQVAVWFQNRRARWKNKQLERDYDQLKSSYESLLSNYDSILKENEKLKAEVLSMTEKLGVKELAGEPVPCQNSDPLPVVGTHAPALQISVKVEDRLSTGSNGSAVVDEDCPHLMDSGNSYFLDNEYPGYVADVDCVRLEEDDGYDDGGNYFSAFVGADQEQHEEREALGWFIWS</sequence>
<comment type="function">
    <text evidence="10">Transcription factor.</text>
</comment>
<dbReference type="PRINTS" id="PR00031">
    <property type="entry name" value="HTHREPRESSR"/>
</dbReference>
<dbReference type="Pfam" id="PF02183">
    <property type="entry name" value="HALZ"/>
    <property type="match status" value="1"/>
</dbReference>
<name>A0A8S0PWM6_OLEEU</name>
<evidence type="ECO:0000313" key="13">
    <source>
        <dbReference type="EMBL" id="CAA2958710.1"/>
    </source>
</evidence>
<evidence type="ECO:0000256" key="5">
    <source>
        <dbReference type="ARBA" id="ARBA00023163"/>
    </source>
</evidence>
<evidence type="ECO:0000256" key="10">
    <source>
        <dbReference type="RuleBase" id="RU369038"/>
    </source>
</evidence>
<organism evidence="13 14">
    <name type="scientific">Olea europaea subsp. europaea</name>
    <dbReference type="NCBI Taxonomy" id="158383"/>
    <lineage>
        <taxon>Eukaryota</taxon>
        <taxon>Viridiplantae</taxon>
        <taxon>Streptophyta</taxon>
        <taxon>Embryophyta</taxon>
        <taxon>Tracheophyta</taxon>
        <taxon>Spermatophyta</taxon>
        <taxon>Magnoliopsida</taxon>
        <taxon>eudicotyledons</taxon>
        <taxon>Gunneridae</taxon>
        <taxon>Pentapetalae</taxon>
        <taxon>asterids</taxon>
        <taxon>lamiids</taxon>
        <taxon>Lamiales</taxon>
        <taxon>Oleaceae</taxon>
        <taxon>Oleeae</taxon>
        <taxon>Olea</taxon>
    </lineage>
</organism>
<dbReference type="Pfam" id="PF00046">
    <property type="entry name" value="Homeodomain"/>
    <property type="match status" value="1"/>
</dbReference>
<keyword evidence="2 10" id="KW-0805">Transcription regulation</keyword>
<evidence type="ECO:0000256" key="1">
    <source>
        <dbReference type="ARBA" id="ARBA00004123"/>
    </source>
</evidence>
<comment type="subcellular location">
    <subcellularLocation>
        <location evidence="1 8 9">Nucleus</location>
    </subcellularLocation>
</comment>
<dbReference type="InterPro" id="IPR003106">
    <property type="entry name" value="Leu_zip_homeo"/>
</dbReference>
<gene>
    <name evidence="13" type="ORF">OLEA9_A059011</name>
</gene>
<evidence type="ECO:0000256" key="4">
    <source>
        <dbReference type="ARBA" id="ARBA00023155"/>
    </source>
</evidence>
<dbReference type="OrthoDB" id="6159439at2759"/>
<comment type="caution">
    <text evidence="13">The sequence shown here is derived from an EMBL/GenBank/DDBJ whole genome shotgun (WGS) entry which is preliminary data.</text>
</comment>
<evidence type="ECO:0000256" key="9">
    <source>
        <dbReference type="RuleBase" id="RU000682"/>
    </source>
</evidence>
<proteinExistence type="inferred from homology"/>
<dbReference type="PROSITE" id="PS50071">
    <property type="entry name" value="HOMEOBOX_2"/>
    <property type="match status" value="1"/>
</dbReference>
<dbReference type="InterPro" id="IPR001356">
    <property type="entry name" value="HD"/>
</dbReference>
<evidence type="ECO:0000256" key="6">
    <source>
        <dbReference type="ARBA" id="ARBA00023242"/>
    </source>
</evidence>
<evidence type="ECO:0000259" key="12">
    <source>
        <dbReference type="PROSITE" id="PS50071"/>
    </source>
</evidence>
<keyword evidence="14" id="KW-1185">Reference proteome</keyword>
<keyword evidence="11" id="KW-0175">Coiled coil</keyword>
<dbReference type="InterPro" id="IPR000047">
    <property type="entry name" value="HTH_motif"/>
</dbReference>
<keyword evidence="4 8" id="KW-0371">Homeobox</keyword>
<dbReference type="EMBL" id="CACTIH010000279">
    <property type="protein sequence ID" value="CAA2958710.1"/>
    <property type="molecule type" value="Genomic_DNA"/>
</dbReference>
<dbReference type="GO" id="GO:0005634">
    <property type="term" value="C:nucleus"/>
    <property type="evidence" value="ECO:0007669"/>
    <property type="project" value="UniProtKB-SubCell"/>
</dbReference>
<dbReference type="GO" id="GO:0042802">
    <property type="term" value="F:identical protein binding"/>
    <property type="evidence" value="ECO:0007669"/>
    <property type="project" value="UniProtKB-ARBA"/>
</dbReference>
<dbReference type="FunFam" id="1.10.10.60:FF:000159">
    <property type="entry name" value="Homeobox-leucine zipper protein HAT5"/>
    <property type="match status" value="1"/>
</dbReference>
<dbReference type="AlphaFoldDB" id="A0A8S0PWM6"/>
<dbReference type="InterPro" id="IPR017970">
    <property type="entry name" value="Homeobox_CS"/>
</dbReference>
<dbReference type="GO" id="GO:0000981">
    <property type="term" value="F:DNA-binding transcription factor activity, RNA polymerase II-specific"/>
    <property type="evidence" value="ECO:0007669"/>
    <property type="project" value="UniProtKB-UniRule"/>
</dbReference>
<dbReference type="SUPFAM" id="SSF46689">
    <property type="entry name" value="Homeodomain-like"/>
    <property type="match status" value="1"/>
</dbReference>
<dbReference type="PANTHER" id="PTHR24326">
    <property type="entry name" value="HOMEOBOX-LEUCINE ZIPPER PROTEIN"/>
    <property type="match status" value="1"/>
</dbReference>
<feature type="coiled-coil region" evidence="11">
    <location>
        <begin position="110"/>
        <end position="158"/>
    </location>
</feature>
<dbReference type="InterPro" id="IPR045224">
    <property type="entry name" value="HDZip_class_I_plant"/>
</dbReference>
<feature type="domain" description="Homeobox" evidence="12">
    <location>
        <begin position="58"/>
        <end position="118"/>
    </location>
</feature>
<evidence type="ECO:0000256" key="8">
    <source>
        <dbReference type="PROSITE-ProRule" id="PRU00108"/>
    </source>
</evidence>
<dbReference type="InterPro" id="IPR009057">
    <property type="entry name" value="Homeodomain-like_sf"/>
</dbReference>
<dbReference type="SMART" id="SM00389">
    <property type="entry name" value="HOX"/>
    <property type="match status" value="1"/>
</dbReference>
<keyword evidence="3 8" id="KW-0238">DNA-binding</keyword>
<dbReference type="Gramene" id="OE9A059011T1">
    <property type="protein sequence ID" value="OE9A059011C1"/>
    <property type="gene ID" value="OE9A059011"/>
</dbReference>
<dbReference type="GO" id="GO:0045893">
    <property type="term" value="P:positive regulation of DNA-templated transcription"/>
    <property type="evidence" value="ECO:0007669"/>
    <property type="project" value="UniProtKB-ARBA"/>
</dbReference>
<feature type="DNA-binding region" description="Homeobox" evidence="8">
    <location>
        <begin position="60"/>
        <end position="119"/>
    </location>
</feature>
<evidence type="ECO:0000256" key="3">
    <source>
        <dbReference type="ARBA" id="ARBA00023125"/>
    </source>
</evidence>
<dbReference type="Gene3D" id="1.10.10.60">
    <property type="entry name" value="Homeodomain-like"/>
    <property type="match status" value="1"/>
</dbReference>
<evidence type="ECO:0000256" key="2">
    <source>
        <dbReference type="ARBA" id="ARBA00023015"/>
    </source>
</evidence>
<reference evidence="13 14" key="1">
    <citation type="submission" date="2019-12" db="EMBL/GenBank/DDBJ databases">
        <authorList>
            <person name="Alioto T."/>
            <person name="Alioto T."/>
            <person name="Gomez Garrido J."/>
        </authorList>
    </citation>
    <scope>NUCLEOTIDE SEQUENCE [LARGE SCALE GENOMIC DNA]</scope>
</reference>
<dbReference type="CDD" id="cd00086">
    <property type="entry name" value="homeodomain"/>
    <property type="match status" value="1"/>
</dbReference>
<dbReference type="PROSITE" id="PS00027">
    <property type="entry name" value="HOMEOBOX_1"/>
    <property type="match status" value="1"/>
</dbReference>
<keyword evidence="5 10" id="KW-0804">Transcription</keyword>
<protein>
    <recommendedName>
        <fullName evidence="10">Homeobox-leucine zipper protein</fullName>
    </recommendedName>
    <alternativeName>
        <fullName evidence="10">HD-ZIP protein</fullName>
    </alternativeName>
    <alternativeName>
        <fullName evidence="10">Homeodomain transcription factor</fullName>
    </alternativeName>
</protein>
<keyword evidence="6 8" id="KW-0539">Nucleus</keyword>
<evidence type="ECO:0000256" key="11">
    <source>
        <dbReference type="SAM" id="Coils"/>
    </source>
</evidence>
<comment type="similarity">
    <text evidence="7 10">Belongs to the HD-ZIP homeobox family. Class I subfamily.</text>
</comment>
<evidence type="ECO:0000256" key="7">
    <source>
        <dbReference type="ARBA" id="ARBA00025748"/>
    </source>
</evidence>
<dbReference type="Proteomes" id="UP000594638">
    <property type="component" value="Unassembled WGS sequence"/>
</dbReference>
<dbReference type="PANTHER" id="PTHR24326:SF497">
    <property type="entry name" value="HOMEOBOX-LEUCINE ZIPPER PROTEIN HAT5"/>
    <property type="match status" value="1"/>
</dbReference>
<dbReference type="GO" id="GO:0043565">
    <property type="term" value="F:sequence-specific DNA binding"/>
    <property type="evidence" value="ECO:0007669"/>
    <property type="project" value="InterPro"/>
</dbReference>
<evidence type="ECO:0000313" key="14">
    <source>
        <dbReference type="Proteomes" id="UP000594638"/>
    </source>
</evidence>
<accession>A0A8S0PWM6</accession>